<comment type="caution">
    <text evidence="3">The sequence shown here is derived from an EMBL/GenBank/DDBJ whole genome shotgun (WGS) entry which is preliminary data.</text>
</comment>
<dbReference type="AlphaFoldDB" id="A0AA41QRT6"/>
<evidence type="ECO:0000256" key="1">
    <source>
        <dbReference type="SAM" id="Coils"/>
    </source>
</evidence>
<evidence type="ECO:0000313" key="3">
    <source>
        <dbReference type="EMBL" id="MCI0129183.1"/>
    </source>
</evidence>
<evidence type="ECO:0000259" key="2">
    <source>
        <dbReference type="Pfam" id="PF25893"/>
    </source>
</evidence>
<sequence>MSDLWAWLFGLLAFIPGLGPPPEPVYTGYLEADYVYAAPVSAGRIAALPVKEGQVVRAGDVLAVLATDQQEAALRGAEARVEAADATWRNLVTGSRAQEIDVTRAALTKAKADLALAQSNFDRSQNLFERGVIAQAKVDQDRSSLASAQAQVDQIEAQLQVAELPARDAQQVAAEADLNAAQADADRARADLADRTITAPIDGRIERLYFSLGEMLPLGTPLLSILPEGRLKAKFYIGEADRAAFALGDEVEISCDGCATGLRGTLTFLASDPQTTPPIIYSRDERSRLVFLAEAELAEPGKLLPGQPVTVRRLP</sequence>
<accession>A0AA41QRT6</accession>
<protein>
    <submittedName>
        <fullName evidence="3">HlyD family efflux transporter periplasmic adaptor subunit</fullName>
    </submittedName>
</protein>
<dbReference type="Gene3D" id="2.40.50.100">
    <property type="match status" value="2"/>
</dbReference>
<dbReference type="GO" id="GO:0005886">
    <property type="term" value="C:plasma membrane"/>
    <property type="evidence" value="ECO:0007669"/>
    <property type="project" value="TreeGrafter"/>
</dbReference>
<dbReference type="InterPro" id="IPR058648">
    <property type="entry name" value="HH_CzcB-like"/>
</dbReference>
<name>A0AA41QRT6_9HYPH</name>
<dbReference type="SUPFAM" id="SSF111369">
    <property type="entry name" value="HlyD-like secretion proteins"/>
    <property type="match status" value="2"/>
</dbReference>
<keyword evidence="1" id="KW-0175">Coiled coil</keyword>
<dbReference type="Pfam" id="PF25893">
    <property type="entry name" value="HH_CzcB"/>
    <property type="match status" value="1"/>
</dbReference>
<dbReference type="RefSeq" id="WP_281737128.1">
    <property type="nucleotide sequence ID" value="NZ_JAKETQ010000004.1"/>
</dbReference>
<dbReference type="Proteomes" id="UP001156140">
    <property type="component" value="Unassembled WGS sequence"/>
</dbReference>
<proteinExistence type="predicted"/>
<feature type="coiled-coil region" evidence="1">
    <location>
        <begin position="138"/>
        <end position="191"/>
    </location>
</feature>
<dbReference type="Gene3D" id="2.40.30.170">
    <property type="match status" value="1"/>
</dbReference>
<gene>
    <name evidence="3" type="ORF">ML536_20305</name>
</gene>
<feature type="domain" description="CzcB-like alpha-helical hairpin" evidence="2">
    <location>
        <begin position="104"/>
        <end position="160"/>
    </location>
</feature>
<keyword evidence="4" id="KW-1185">Reference proteome</keyword>
<dbReference type="Gene3D" id="1.10.287.470">
    <property type="entry name" value="Helix hairpin bin"/>
    <property type="match status" value="2"/>
</dbReference>
<dbReference type="EMBL" id="JALAZD010000004">
    <property type="protein sequence ID" value="MCI0129183.1"/>
    <property type="molecule type" value="Genomic_DNA"/>
</dbReference>
<organism evidence="3 4">
    <name type="scientific">Paradevosia shaoguanensis</name>
    <dbReference type="NCBI Taxonomy" id="1335043"/>
    <lineage>
        <taxon>Bacteria</taxon>
        <taxon>Pseudomonadati</taxon>
        <taxon>Pseudomonadota</taxon>
        <taxon>Alphaproteobacteria</taxon>
        <taxon>Hyphomicrobiales</taxon>
        <taxon>Devosiaceae</taxon>
        <taxon>Paradevosia</taxon>
    </lineage>
</organism>
<reference evidence="3" key="1">
    <citation type="submission" date="2022-03" db="EMBL/GenBank/DDBJ databases">
        <title>The complete genome sequence of a Methyloterrigena soli.</title>
        <authorList>
            <person name="Zi Z."/>
        </authorList>
    </citation>
    <scope>NUCLEOTIDE SEQUENCE</scope>
    <source>
        <strain evidence="3">M48</strain>
    </source>
</reference>
<dbReference type="PANTHER" id="PTHR30438">
    <property type="entry name" value="36 KDA ANTIGEN-RELATED"/>
    <property type="match status" value="1"/>
</dbReference>
<evidence type="ECO:0000313" key="4">
    <source>
        <dbReference type="Proteomes" id="UP001156140"/>
    </source>
</evidence>
<dbReference type="PANTHER" id="PTHR30438:SF2">
    <property type="entry name" value="MEMBRANE PROTEIN"/>
    <property type="match status" value="1"/>
</dbReference>